<dbReference type="Pfam" id="PF06985">
    <property type="entry name" value="HET"/>
    <property type="match status" value="1"/>
</dbReference>
<dbReference type="PANTHER" id="PTHR24148">
    <property type="entry name" value="ANKYRIN REPEAT DOMAIN-CONTAINING PROTEIN 39 HOMOLOG-RELATED"/>
    <property type="match status" value="1"/>
</dbReference>
<dbReference type="OrthoDB" id="2157530at2759"/>
<dbReference type="InterPro" id="IPR010730">
    <property type="entry name" value="HET"/>
</dbReference>
<dbReference type="InterPro" id="IPR052895">
    <property type="entry name" value="HetReg/Transcr_Mod"/>
</dbReference>
<dbReference type="Proteomes" id="UP000813385">
    <property type="component" value="Unassembled WGS sequence"/>
</dbReference>
<organism evidence="2 3">
    <name type="scientific">Plectosphaerella cucumerina</name>
    <dbReference type="NCBI Taxonomy" id="40658"/>
    <lineage>
        <taxon>Eukaryota</taxon>
        <taxon>Fungi</taxon>
        <taxon>Dikarya</taxon>
        <taxon>Ascomycota</taxon>
        <taxon>Pezizomycotina</taxon>
        <taxon>Sordariomycetes</taxon>
        <taxon>Hypocreomycetidae</taxon>
        <taxon>Glomerellales</taxon>
        <taxon>Plectosphaerellaceae</taxon>
        <taxon>Plectosphaerella</taxon>
    </lineage>
</organism>
<dbReference type="PANTHER" id="PTHR24148:SF64">
    <property type="entry name" value="HETEROKARYON INCOMPATIBILITY DOMAIN-CONTAINING PROTEIN"/>
    <property type="match status" value="1"/>
</dbReference>
<evidence type="ECO:0000259" key="1">
    <source>
        <dbReference type="Pfam" id="PF06985"/>
    </source>
</evidence>
<accession>A0A8K0X8C4</accession>
<gene>
    <name evidence="2" type="ORF">B0T11DRAFT_277744</name>
</gene>
<protein>
    <recommendedName>
        <fullName evidence="1">Heterokaryon incompatibility domain-containing protein</fullName>
    </recommendedName>
</protein>
<reference evidence="2" key="1">
    <citation type="journal article" date="2021" name="Nat. Commun.">
        <title>Genetic determinants of endophytism in the Arabidopsis root mycobiome.</title>
        <authorList>
            <person name="Mesny F."/>
            <person name="Miyauchi S."/>
            <person name="Thiergart T."/>
            <person name="Pickel B."/>
            <person name="Atanasova L."/>
            <person name="Karlsson M."/>
            <person name="Huettel B."/>
            <person name="Barry K.W."/>
            <person name="Haridas S."/>
            <person name="Chen C."/>
            <person name="Bauer D."/>
            <person name="Andreopoulos W."/>
            <person name="Pangilinan J."/>
            <person name="LaButti K."/>
            <person name="Riley R."/>
            <person name="Lipzen A."/>
            <person name="Clum A."/>
            <person name="Drula E."/>
            <person name="Henrissat B."/>
            <person name="Kohler A."/>
            <person name="Grigoriev I.V."/>
            <person name="Martin F.M."/>
            <person name="Hacquard S."/>
        </authorList>
    </citation>
    <scope>NUCLEOTIDE SEQUENCE</scope>
    <source>
        <strain evidence="2">MPI-CAGE-AT-0016</strain>
    </source>
</reference>
<dbReference type="AlphaFoldDB" id="A0A8K0X8C4"/>
<feature type="domain" description="Heterokaryon incompatibility" evidence="1">
    <location>
        <begin position="46"/>
        <end position="219"/>
    </location>
</feature>
<proteinExistence type="predicted"/>
<keyword evidence="3" id="KW-1185">Reference proteome</keyword>
<evidence type="ECO:0000313" key="3">
    <source>
        <dbReference type="Proteomes" id="UP000813385"/>
    </source>
</evidence>
<sequence>MDDIERIAAEEERLGSWPRRLLHIPSMTSFPWQPGNVYGNSKEPKYNILSYTWGRWRLKDDDEHANEVESVAIAGVPWNIPKVNPTHFTADQFLEVMSSLTRPFSSDSSHPNVPGVDFIWVDVACIDQRRGQPEAAAEVGRQADIFRKATRCFAWLASTEESDLFRSLDNIQEALVDLRVPKAFLKEKRQDCEIMDIILSALRTILGDPWFSSLWTLQESFLCPHMKLLSREGRTAHWEYNSPRTSLQLLFTSILADLEPRLYRTDTDAEAAQKLRLILDLTTRFGLSTLSTSNIIAPYIASRNRTASRKEDTIYAIQQIFGFRLGSSAIGLGGRSFTLPQLQTQFANELLSLYPAQSQTFLHTKPAPVGTAWLPSGDSRVPHGIPEYTRASHTFTGACKEDTDAQPPCVLGVSDLNGTTWATFTGLACPWLDFQTIFTQADQEQLRKQFWLSVCLDAGNAPSTVFNCLGKEVLTLPLGFLAEAQTVVLLLGHYETPSDDGWHVPQTAAVGLILKPNLEHGSQPHYRRLGFCVWRQKLRYPPALLPNNPDFLFSMERSASPAGWKVVSGLIG</sequence>
<name>A0A8K0X8C4_9PEZI</name>
<dbReference type="EMBL" id="JAGPXD010000002">
    <property type="protein sequence ID" value="KAH7368851.1"/>
    <property type="molecule type" value="Genomic_DNA"/>
</dbReference>
<comment type="caution">
    <text evidence="2">The sequence shown here is derived from an EMBL/GenBank/DDBJ whole genome shotgun (WGS) entry which is preliminary data.</text>
</comment>
<evidence type="ECO:0000313" key="2">
    <source>
        <dbReference type="EMBL" id="KAH7368851.1"/>
    </source>
</evidence>